<proteinExistence type="predicted"/>
<gene>
    <name evidence="1" type="ORF">PGT21_020234</name>
</gene>
<evidence type="ECO:0000313" key="2">
    <source>
        <dbReference type="Proteomes" id="UP000324748"/>
    </source>
</evidence>
<comment type="caution">
    <text evidence="1">The sequence shown here is derived from an EMBL/GenBank/DDBJ whole genome shotgun (WGS) entry which is preliminary data.</text>
</comment>
<dbReference type="OrthoDB" id="10678373at2759"/>
<dbReference type="AlphaFoldDB" id="A0A5B0NYX3"/>
<reference evidence="1 2" key="1">
    <citation type="submission" date="2019-05" db="EMBL/GenBank/DDBJ databases">
        <title>Emergence of the Ug99 lineage of the wheat stem rust pathogen through somatic hybridization.</title>
        <authorList>
            <person name="Li F."/>
            <person name="Upadhyaya N.M."/>
            <person name="Sperschneider J."/>
            <person name="Matny O."/>
            <person name="Nguyen-Phuc H."/>
            <person name="Mago R."/>
            <person name="Raley C."/>
            <person name="Miller M.E."/>
            <person name="Silverstein K.A.T."/>
            <person name="Henningsen E."/>
            <person name="Hirsch C.D."/>
            <person name="Visser B."/>
            <person name="Pretorius Z.A."/>
            <person name="Steffenson B.J."/>
            <person name="Schwessinger B."/>
            <person name="Dodds P.N."/>
            <person name="Figueroa M."/>
        </authorList>
    </citation>
    <scope>NUCLEOTIDE SEQUENCE [LARGE SCALE GENOMIC DNA]</scope>
    <source>
        <strain evidence="1">21-0</strain>
    </source>
</reference>
<dbReference type="Proteomes" id="UP000324748">
    <property type="component" value="Unassembled WGS sequence"/>
</dbReference>
<name>A0A5B0NYX3_PUCGR</name>
<dbReference type="EMBL" id="VSWC01000080">
    <property type="protein sequence ID" value="KAA1092988.1"/>
    <property type="molecule type" value="Genomic_DNA"/>
</dbReference>
<accession>A0A5B0NYX3</accession>
<protein>
    <submittedName>
        <fullName evidence="1">Uncharacterized protein</fullName>
    </submittedName>
</protein>
<organism evidence="1 2">
    <name type="scientific">Puccinia graminis f. sp. tritici</name>
    <dbReference type="NCBI Taxonomy" id="56615"/>
    <lineage>
        <taxon>Eukaryota</taxon>
        <taxon>Fungi</taxon>
        <taxon>Dikarya</taxon>
        <taxon>Basidiomycota</taxon>
        <taxon>Pucciniomycotina</taxon>
        <taxon>Pucciniomycetes</taxon>
        <taxon>Pucciniales</taxon>
        <taxon>Pucciniaceae</taxon>
        <taxon>Puccinia</taxon>
    </lineage>
</organism>
<sequence>MRIPRLIHPDDTLYSTFLNLISYMPCFHMHQVENEDGQIIRGNIFGKVMKKIGKNMAEDLVGLLLEQEKVQGNHSIYEYFPSQDISIQTIQFMYRNHLISKDDFQSLFHPKALYNVSKNMFGSFLHNESGSIKWFPLDSSSIFNSWVSSGSRDIYNALGKKQQRMFNFFSIKLISDHFFRYTKHFHVEIVEREIQDLWNVFFKNDQLFYALEEYEKMKENADLNPIIMHLKKLLNNFECIEIWHRDEKGQLELTLFFQVFQFVEENYPQIMKLLIKKVKIFWKKYTLLHESNQFYGKLGNIKLYLLKYFYGRNLWPSSEHINEKIQRLITPLDELEFLQQIFKLFSLCLKVMK</sequence>
<evidence type="ECO:0000313" key="1">
    <source>
        <dbReference type="EMBL" id="KAA1092988.1"/>
    </source>
</evidence>
<keyword evidence="2" id="KW-1185">Reference proteome</keyword>